<accession>A0A8T0R3S1</accession>
<dbReference type="SUPFAM" id="SSF57756">
    <property type="entry name" value="Retrovirus zinc finger-like domains"/>
    <property type="match status" value="1"/>
</dbReference>
<evidence type="ECO:0008006" key="4">
    <source>
        <dbReference type="Google" id="ProtNLM"/>
    </source>
</evidence>
<dbReference type="AlphaFoldDB" id="A0A8T0R3S1"/>
<organism evidence="2 3">
    <name type="scientific">Panicum virgatum</name>
    <name type="common">Blackwell switchgrass</name>
    <dbReference type="NCBI Taxonomy" id="38727"/>
    <lineage>
        <taxon>Eukaryota</taxon>
        <taxon>Viridiplantae</taxon>
        <taxon>Streptophyta</taxon>
        <taxon>Embryophyta</taxon>
        <taxon>Tracheophyta</taxon>
        <taxon>Spermatophyta</taxon>
        <taxon>Magnoliopsida</taxon>
        <taxon>Liliopsida</taxon>
        <taxon>Poales</taxon>
        <taxon>Poaceae</taxon>
        <taxon>PACMAD clade</taxon>
        <taxon>Panicoideae</taxon>
        <taxon>Panicodae</taxon>
        <taxon>Paniceae</taxon>
        <taxon>Panicinae</taxon>
        <taxon>Panicum</taxon>
        <taxon>Panicum sect. Hiantes</taxon>
    </lineage>
</organism>
<feature type="region of interest" description="Disordered" evidence="1">
    <location>
        <begin position="196"/>
        <end position="240"/>
    </location>
</feature>
<reference evidence="2" key="1">
    <citation type="submission" date="2020-05" db="EMBL/GenBank/DDBJ databases">
        <title>WGS assembly of Panicum virgatum.</title>
        <authorList>
            <person name="Lovell J.T."/>
            <person name="Jenkins J."/>
            <person name="Shu S."/>
            <person name="Juenger T.E."/>
            <person name="Schmutz J."/>
        </authorList>
    </citation>
    <scope>NUCLEOTIDE SEQUENCE</scope>
    <source>
        <strain evidence="2">AP13</strain>
    </source>
</reference>
<feature type="compositionally biased region" description="Pro residues" evidence="1">
    <location>
        <begin position="228"/>
        <end position="240"/>
    </location>
</feature>
<dbReference type="InterPro" id="IPR036875">
    <property type="entry name" value="Znf_CCHC_sf"/>
</dbReference>
<dbReference type="GO" id="GO:0008270">
    <property type="term" value="F:zinc ion binding"/>
    <property type="evidence" value="ECO:0007669"/>
    <property type="project" value="InterPro"/>
</dbReference>
<dbReference type="Proteomes" id="UP000823388">
    <property type="component" value="Chromosome 6N"/>
</dbReference>
<sequence>MRNTLSYWLGGPSCVSQVSPALFRIAIARPSIARFILTLGVLRHGPVKVLFFASAASASASLPQPVGPVPASPLPGGGAAVPVSPRGAVPDAPLQPVSPWSSGLATPEGTGAGAAGVLPGRSAAAARLPGGGACRRVVTSRRVRPLVDGCAQCTPAPASGGAPPLAAAFPSVCTRCTGVLPTPCGVSPFPPLCSATPSPGSHDAPPSTASPGPRTPPRYSFATVTATPPQPHPPPVTPPRSPLPFAHRRCFRCLALDHHRAACRDPIRCRRCWKLGHTTRHCKMPGLPLVGSGAEPSSPGLASLRTSATSSGSSDADAPLASPPPPAPALEEGEIPPLPLMMCLLLRMLQWRMPCLLRRTCNALMPSTSSCRRCACSASRTSPLVSSTPPRRRR</sequence>
<feature type="compositionally biased region" description="Low complexity" evidence="1">
    <location>
        <begin position="300"/>
        <end position="320"/>
    </location>
</feature>
<gene>
    <name evidence="2" type="ORF">PVAP13_6NG289972</name>
</gene>
<proteinExistence type="predicted"/>
<dbReference type="GO" id="GO:0003676">
    <property type="term" value="F:nucleic acid binding"/>
    <property type="evidence" value="ECO:0007669"/>
    <property type="project" value="InterPro"/>
</dbReference>
<keyword evidence="3" id="KW-1185">Reference proteome</keyword>
<dbReference type="EMBL" id="CM029048">
    <property type="protein sequence ID" value="KAG2579729.1"/>
    <property type="molecule type" value="Genomic_DNA"/>
</dbReference>
<name>A0A8T0R3S1_PANVG</name>
<feature type="region of interest" description="Disordered" evidence="1">
    <location>
        <begin position="285"/>
        <end position="332"/>
    </location>
</feature>
<comment type="caution">
    <text evidence="2">The sequence shown here is derived from an EMBL/GenBank/DDBJ whole genome shotgun (WGS) entry which is preliminary data.</text>
</comment>
<protein>
    <recommendedName>
        <fullName evidence="4">CCHC-type domain-containing protein</fullName>
    </recommendedName>
</protein>
<dbReference type="Gene3D" id="4.10.60.10">
    <property type="entry name" value="Zinc finger, CCHC-type"/>
    <property type="match status" value="1"/>
</dbReference>
<evidence type="ECO:0000256" key="1">
    <source>
        <dbReference type="SAM" id="MobiDB-lite"/>
    </source>
</evidence>
<evidence type="ECO:0000313" key="3">
    <source>
        <dbReference type="Proteomes" id="UP000823388"/>
    </source>
</evidence>
<evidence type="ECO:0000313" key="2">
    <source>
        <dbReference type="EMBL" id="KAG2579729.1"/>
    </source>
</evidence>